<dbReference type="GO" id="GO:0016853">
    <property type="term" value="F:isomerase activity"/>
    <property type="evidence" value="ECO:0007669"/>
    <property type="project" value="UniProtKB-KW"/>
</dbReference>
<sequence>MGVEIETITPGDGKINLIRLLSFKVAYYYKLHAFNSIILLLCLCSSRIACTGRTFPKKGQTVVVHYVGSLTDGRKFDSSRDRDKPFKFKIGKQEVIRGWEEGIAQMSVGQRAKLTCSPDFAYGNKGHPGIIPPNATLIFDVELLSLE</sequence>
<keyword evidence="8" id="KW-1185">Reference proteome</keyword>
<evidence type="ECO:0000256" key="4">
    <source>
        <dbReference type="ARBA" id="ARBA00023235"/>
    </source>
</evidence>
<comment type="caution">
    <text evidence="7">The sequence shown here is derived from an EMBL/GenBank/DDBJ whole genome shotgun (WGS) entry which is preliminary data.</text>
</comment>
<organism evidence="7 8">
    <name type="scientific">Labeo rohita</name>
    <name type="common">Indian major carp</name>
    <name type="synonym">Cyprinus rohita</name>
    <dbReference type="NCBI Taxonomy" id="84645"/>
    <lineage>
        <taxon>Eukaryota</taxon>
        <taxon>Metazoa</taxon>
        <taxon>Chordata</taxon>
        <taxon>Craniata</taxon>
        <taxon>Vertebrata</taxon>
        <taxon>Euteleostomi</taxon>
        <taxon>Actinopterygii</taxon>
        <taxon>Neopterygii</taxon>
        <taxon>Teleostei</taxon>
        <taxon>Ostariophysi</taxon>
        <taxon>Cypriniformes</taxon>
        <taxon>Cyprinidae</taxon>
        <taxon>Labeoninae</taxon>
        <taxon>Labeonini</taxon>
        <taxon>Labeo</taxon>
    </lineage>
</organism>
<evidence type="ECO:0000256" key="2">
    <source>
        <dbReference type="ARBA" id="ARBA00013194"/>
    </source>
</evidence>
<dbReference type="PROSITE" id="PS50059">
    <property type="entry name" value="FKBP_PPIASE"/>
    <property type="match status" value="1"/>
</dbReference>
<dbReference type="Gene3D" id="3.10.50.40">
    <property type="match status" value="1"/>
</dbReference>
<dbReference type="Proteomes" id="UP000830375">
    <property type="component" value="Unassembled WGS sequence"/>
</dbReference>
<evidence type="ECO:0000256" key="1">
    <source>
        <dbReference type="ARBA" id="ARBA00000971"/>
    </source>
</evidence>
<comment type="catalytic activity">
    <reaction evidence="1 5">
        <text>[protein]-peptidylproline (omega=180) = [protein]-peptidylproline (omega=0)</text>
        <dbReference type="Rhea" id="RHEA:16237"/>
        <dbReference type="Rhea" id="RHEA-COMP:10747"/>
        <dbReference type="Rhea" id="RHEA-COMP:10748"/>
        <dbReference type="ChEBI" id="CHEBI:83833"/>
        <dbReference type="ChEBI" id="CHEBI:83834"/>
        <dbReference type="EC" id="5.2.1.8"/>
    </reaction>
</comment>
<keyword evidence="4 5" id="KW-0413">Isomerase</keyword>
<reference evidence="7 8" key="1">
    <citation type="submission" date="2022-01" db="EMBL/GenBank/DDBJ databases">
        <title>A high-quality chromosome-level genome assembly of rohu carp, Labeo rohita.</title>
        <authorList>
            <person name="Arick M.A. II"/>
            <person name="Hsu C.-Y."/>
            <person name="Magbanua Z."/>
            <person name="Pechanova O."/>
            <person name="Grover C."/>
            <person name="Miller E."/>
            <person name="Thrash A."/>
            <person name="Ezzel L."/>
            <person name="Alam S."/>
            <person name="Benzie J."/>
            <person name="Hamilton M."/>
            <person name="Karsi A."/>
            <person name="Lawrence M.L."/>
            <person name="Peterson D.G."/>
        </authorList>
    </citation>
    <scope>NUCLEOTIDE SEQUENCE [LARGE SCALE GENOMIC DNA]</scope>
    <source>
        <strain evidence="8">BAU-BD-2019</strain>
        <tissue evidence="7">Blood</tissue>
    </source>
</reference>
<evidence type="ECO:0000313" key="7">
    <source>
        <dbReference type="EMBL" id="KAI2649861.1"/>
    </source>
</evidence>
<dbReference type="EMBL" id="JACTAM010000023">
    <property type="protein sequence ID" value="KAI2649861.1"/>
    <property type="molecule type" value="Genomic_DNA"/>
</dbReference>
<dbReference type="PANTHER" id="PTHR10516">
    <property type="entry name" value="PEPTIDYL-PROLYL CIS-TRANS ISOMERASE"/>
    <property type="match status" value="1"/>
</dbReference>
<evidence type="ECO:0000313" key="8">
    <source>
        <dbReference type="Proteomes" id="UP000830375"/>
    </source>
</evidence>
<evidence type="ECO:0000259" key="6">
    <source>
        <dbReference type="PROSITE" id="PS50059"/>
    </source>
</evidence>
<gene>
    <name evidence="7" type="ORF">H4Q32_015903</name>
</gene>
<dbReference type="EC" id="5.2.1.8" evidence="2 5"/>
<dbReference type="InterPro" id="IPR046357">
    <property type="entry name" value="PPIase_dom_sf"/>
</dbReference>
<dbReference type="PANTHER" id="PTHR10516:SF452">
    <property type="entry name" value="PEPTIDYLPROLYL ISOMERASE"/>
    <property type="match status" value="1"/>
</dbReference>
<feature type="domain" description="PPIase FKBP-type" evidence="6">
    <location>
        <begin position="59"/>
        <end position="147"/>
    </location>
</feature>
<proteinExistence type="predicted"/>
<evidence type="ECO:0000256" key="3">
    <source>
        <dbReference type="ARBA" id="ARBA00023110"/>
    </source>
</evidence>
<dbReference type="InterPro" id="IPR050689">
    <property type="entry name" value="FKBP-type_PPIase"/>
</dbReference>
<protein>
    <recommendedName>
        <fullName evidence="2 5">peptidylprolyl isomerase</fullName>
        <ecNumber evidence="2 5">5.2.1.8</ecNumber>
    </recommendedName>
</protein>
<keyword evidence="3 5" id="KW-0697">Rotamase</keyword>
<dbReference type="SUPFAM" id="SSF54534">
    <property type="entry name" value="FKBP-like"/>
    <property type="match status" value="1"/>
</dbReference>
<dbReference type="Pfam" id="PF00254">
    <property type="entry name" value="FKBP_C"/>
    <property type="match status" value="1"/>
</dbReference>
<dbReference type="InterPro" id="IPR001179">
    <property type="entry name" value="PPIase_FKBP_dom"/>
</dbReference>
<accession>A0ABQ8LI01</accession>
<evidence type="ECO:0000256" key="5">
    <source>
        <dbReference type="PROSITE-ProRule" id="PRU00277"/>
    </source>
</evidence>
<name>A0ABQ8LI01_LABRO</name>